<sequence length="82" mass="8933">MPVKETPSLLLFQHIIQARSATSRGDEDPVSHPQPSAEDIIVERDFGVVLDSEPTLPGNGLRTASPLGVVDLHEGLRLDKYC</sequence>
<organism evidence="1 2">
    <name type="scientific">Dentipellis fragilis</name>
    <dbReference type="NCBI Taxonomy" id="205917"/>
    <lineage>
        <taxon>Eukaryota</taxon>
        <taxon>Fungi</taxon>
        <taxon>Dikarya</taxon>
        <taxon>Basidiomycota</taxon>
        <taxon>Agaricomycotina</taxon>
        <taxon>Agaricomycetes</taxon>
        <taxon>Russulales</taxon>
        <taxon>Hericiaceae</taxon>
        <taxon>Dentipellis</taxon>
    </lineage>
</organism>
<protein>
    <submittedName>
        <fullName evidence="1">Uncharacterized protein</fullName>
    </submittedName>
</protein>
<accession>A0A4Y9YXM0</accession>
<evidence type="ECO:0000313" key="2">
    <source>
        <dbReference type="Proteomes" id="UP000298327"/>
    </source>
</evidence>
<name>A0A4Y9YXM0_9AGAM</name>
<comment type="caution">
    <text evidence="1">The sequence shown here is derived from an EMBL/GenBank/DDBJ whole genome shotgun (WGS) entry which is preliminary data.</text>
</comment>
<proteinExistence type="predicted"/>
<evidence type="ECO:0000313" key="1">
    <source>
        <dbReference type="EMBL" id="TFY66373.1"/>
    </source>
</evidence>
<reference evidence="1 2" key="1">
    <citation type="submission" date="2019-02" db="EMBL/GenBank/DDBJ databases">
        <title>Genome sequencing of the rare red list fungi Dentipellis fragilis.</title>
        <authorList>
            <person name="Buettner E."/>
            <person name="Kellner H."/>
        </authorList>
    </citation>
    <scope>NUCLEOTIDE SEQUENCE [LARGE SCALE GENOMIC DNA]</scope>
    <source>
        <strain evidence="1 2">DSM 105465</strain>
    </source>
</reference>
<dbReference type="Proteomes" id="UP000298327">
    <property type="component" value="Unassembled WGS sequence"/>
</dbReference>
<dbReference type="EMBL" id="SEOQ01000253">
    <property type="protein sequence ID" value="TFY66373.1"/>
    <property type="molecule type" value="Genomic_DNA"/>
</dbReference>
<keyword evidence="2" id="KW-1185">Reference proteome</keyword>
<gene>
    <name evidence="1" type="ORF">EVG20_g4711</name>
</gene>
<dbReference type="AlphaFoldDB" id="A0A4Y9YXM0"/>